<dbReference type="PROSITE" id="PS51677">
    <property type="entry name" value="NODB"/>
    <property type="match status" value="1"/>
</dbReference>
<dbReference type="STRING" id="872970.SAMN04488134_101255"/>
<comment type="similarity">
    <text evidence="1">Belongs to the 'GDSL' lipolytic enzyme family.</text>
</comment>
<sequence length="489" mass="55769">MMNTIHITFPEGKHKVLTFSYDDGRAADKRLVELFNRYQLRATFHLNSGFIQEDIQGIHDDYLKSYQLRNLFNGHEVACHTVTHPTIARTPVEHVADQLITDRKNLEKVMGYPVQGFSYPNGSYNPAIIEMLPNVGIKYARVVGSSEQFAIPDDFYQWQATCHHNNRLLELGEQFKSLGKVQYLYMMSVWGHSFEFDRDDNWSLIEAFCEQMASQTDIWFATNIEIVRYLEAAKQLVIGLNGDFAYNPTAIPVWINVNGLISQIAPGETKRLKKPIEVVIIGDSTVQTQLDDSDPQSGWGGYLQKYCSTNVIVKNYAIGGRSSKSFLAEGRLAALDYEIEQANFVLIQWGHNDASKQRPDRYTDPSTSFKNNLKHYLDFARDRHATPILVTPPLILSRANETYKNELEQYWLALCEIAKDEQVALIDLTTLSLSLYEQLSAEQVDSFYLSSLGTHDTTHFTRRGASMLAKLIARQLKQTLPEFKSEVIL</sequence>
<feature type="domain" description="NodB homology" evidence="3">
    <location>
        <begin position="13"/>
        <end position="221"/>
    </location>
</feature>
<dbReference type="SUPFAM" id="SSF88713">
    <property type="entry name" value="Glycoside hydrolase/deacetylase"/>
    <property type="match status" value="1"/>
</dbReference>
<dbReference type="SUPFAM" id="SSF52266">
    <property type="entry name" value="SGNH hydrolase"/>
    <property type="match status" value="1"/>
</dbReference>
<dbReference type="InterPro" id="IPR011330">
    <property type="entry name" value="Glyco_hydro/deAcase_b/a-brl"/>
</dbReference>
<name>A0A1H8H4P0_9BACI</name>
<dbReference type="GO" id="GO:0005975">
    <property type="term" value="P:carbohydrate metabolic process"/>
    <property type="evidence" value="ECO:0007669"/>
    <property type="project" value="InterPro"/>
</dbReference>
<keyword evidence="2" id="KW-0378">Hydrolase</keyword>
<evidence type="ECO:0000256" key="1">
    <source>
        <dbReference type="ARBA" id="ARBA00008668"/>
    </source>
</evidence>
<evidence type="ECO:0000313" key="4">
    <source>
        <dbReference type="EMBL" id="SEN51206.1"/>
    </source>
</evidence>
<reference evidence="4 5" key="1">
    <citation type="submission" date="2016-10" db="EMBL/GenBank/DDBJ databases">
        <authorList>
            <person name="de Groot N.N."/>
        </authorList>
    </citation>
    <scope>NUCLEOTIDE SEQUENCE [LARGE SCALE GENOMIC DNA]</scope>
    <source>
        <strain evidence="4 5">CGMCC 1.10434</strain>
    </source>
</reference>
<dbReference type="CDD" id="cd01821">
    <property type="entry name" value="Rhamnogalacturan_acetylesterase_like"/>
    <property type="match status" value="1"/>
</dbReference>
<dbReference type="InterPro" id="IPR036514">
    <property type="entry name" value="SGNH_hydro_sf"/>
</dbReference>
<dbReference type="Pfam" id="PF00657">
    <property type="entry name" value="Lipase_GDSL"/>
    <property type="match status" value="1"/>
</dbReference>
<dbReference type="AlphaFoldDB" id="A0A1H8H4P0"/>
<dbReference type="InterPro" id="IPR002509">
    <property type="entry name" value="NODB_dom"/>
</dbReference>
<evidence type="ECO:0000313" key="5">
    <source>
        <dbReference type="Proteomes" id="UP000199300"/>
    </source>
</evidence>
<dbReference type="PANTHER" id="PTHR43695">
    <property type="entry name" value="PUTATIVE (AFU_ORTHOLOGUE AFUA_2G17250)-RELATED"/>
    <property type="match status" value="1"/>
</dbReference>
<dbReference type="InterPro" id="IPR037459">
    <property type="entry name" value="RhgT-like"/>
</dbReference>
<organism evidence="4 5">
    <name type="scientific">Amphibacillus marinus</name>
    <dbReference type="NCBI Taxonomy" id="872970"/>
    <lineage>
        <taxon>Bacteria</taxon>
        <taxon>Bacillati</taxon>
        <taxon>Bacillota</taxon>
        <taxon>Bacilli</taxon>
        <taxon>Bacillales</taxon>
        <taxon>Bacillaceae</taxon>
        <taxon>Amphibacillus</taxon>
    </lineage>
</organism>
<protein>
    <submittedName>
        <fullName evidence="4">Lysophospholipase L1</fullName>
    </submittedName>
</protein>
<evidence type="ECO:0000256" key="2">
    <source>
        <dbReference type="ARBA" id="ARBA00022801"/>
    </source>
</evidence>
<dbReference type="PANTHER" id="PTHR43695:SF1">
    <property type="entry name" value="RHAMNOGALACTURONAN ACETYLESTERASE"/>
    <property type="match status" value="1"/>
</dbReference>
<gene>
    <name evidence="4" type="ORF">SAMN04488134_101255</name>
</gene>
<proteinExistence type="inferred from homology"/>
<dbReference type="GO" id="GO:0016788">
    <property type="term" value="F:hydrolase activity, acting on ester bonds"/>
    <property type="evidence" value="ECO:0007669"/>
    <property type="project" value="InterPro"/>
</dbReference>
<dbReference type="InterPro" id="IPR001087">
    <property type="entry name" value="GDSL"/>
</dbReference>
<accession>A0A1H8H4P0</accession>
<dbReference type="Gene3D" id="3.20.20.370">
    <property type="entry name" value="Glycoside hydrolase/deacetylase"/>
    <property type="match status" value="1"/>
</dbReference>
<dbReference type="CDD" id="cd10967">
    <property type="entry name" value="CE4_GLA_like_6s"/>
    <property type="match status" value="1"/>
</dbReference>
<dbReference type="Pfam" id="PF01522">
    <property type="entry name" value="Polysacc_deac_1"/>
    <property type="match status" value="1"/>
</dbReference>
<keyword evidence="5" id="KW-1185">Reference proteome</keyword>
<dbReference type="Gene3D" id="3.40.50.1110">
    <property type="entry name" value="SGNH hydrolase"/>
    <property type="match status" value="1"/>
</dbReference>
<dbReference type="Proteomes" id="UP000199300">
    <property type="component" value="Unassembled WGS sequence"/>
</dbReference>
<evidence type="ECO:0000259" key="3">
    <source>
        <dbReference type="PROSITE" id="PS51677"/>
    </source>
</evidence>
<dbReference type="EMBL" id="FODJ01000001">
    <property type="protein sequence ID" value="SEN51206.1"/>
    <property type="molecule type" value="Genomic_DNA"/>
</dbReference>
<dbReference type="GO" id="GO:0016810">
    <property type="term" value="F:hydrolase activity, acting on carbon-nitrogen (but not peptide) bonds"/>
    <property type="evidence" value="ECO:0007669"/>
    <property type="project" value="InterPro"/>
</dbReference>